<feature type="non-terminal residue" evidence="2">
    <location>
        <position position="721"/>
    </location>
</feature>
<evidence type="ECO:0000256" key="1">
    <source>
        <dbReference type="SAM" id="MobiDB-lite"/>
    </source>
</evidence>
<sequence length="721" mass="81792">ARWDQIDTWFSSRLAKSIEQTARIAAELSHIELTMDLLNQFISSHDFNTFGTISFEIYCQIVDFIQNLYPPGNNTIIEISAKTVESAIYCMDICMIKYLNLFNIDSTCTTAILELPMHPPPKLETATNPSIANLPTTQQLMKPTIHGAPKNEFQELQKLVMLFQSISFTRTMLYSVSKLKARQDLLNNLLGSLVEIGLLKQFGNGVITGSRRSSLYIKLLPATETLNTTNQFTLDLLDKINLPWLLYRRTCTSLLLPSKSSILSSEATGYLQGGIYQEVITQQGVAKTNSPLSSVSATSANMNNIFSMIQSTDSDEIASSDTFLGTILPTNRIVNVNMPQPPPSTSQAMSSLGIHFHTNQNIDSVDESEDNSIKNQRESQSEKEVTINTREITDENDYSGNFLKSIRQSDRIKKSKRSNTTSSINRNEFCNILVDLIQSSLPLSLFHFALDIDDTLSPLLPNRDDHIAAVVEQTFKISIKPSKLKHYLLIFKQAACNDVLTIWHKKDINAELTEYIKKKMMHSVDVSHQYCSPIQIEPPDSVCPNLGHMAFLTFERIYNQLSTITPDPPLERRFLERVLLVYSMTQFEFFMGNDHAFLPRHLGIELDEFLDLHFDRWYTEFSKFWATHSSFKRCTTKCTSAIIIDGHMKLKRRLCYNQSLLLVPPRPFELVFDTIIVGCPESPAYRSKLCHKCTSSNLDPVNKKRKKNSTNQNIDQQPVSG</sequence>
<organism evidence="2 3">
    <name type="scientific">Rotaria magnacalcarata</name>
    <dbReference type="NCBI Taxonomy" id="392030"/>
    <lineage>
        <taxon>Eukaryota</taxon>
        <taxon>Metazoa</taxon>
        <taxon>Spiralia</taxon>
        <taxon>Gnathifera</taxon>
        <taxon>Rotifera</taxon>
        <taxon>Eurotatoria</taxon>
        <taxon>Bdelloidea</taxon>
        <taxon>Philodinida</taxon>
        <taxon>Philodinidae</taxon>
        <taxon>Rotaria</taxon>
    </lineage>
</organism>
<reference evidence="2" key="1">
    <citation type="submission" date="2021-02" db="EMBL/GenBank/DDBJ databases">
        <authorList>
            <person name="Nowell W R."/>
        </authorList>
    </citation>
    <scope>NUCLEOTIDE SEQUENCE</scope>
</reference>
<comment type="caution">
    <text evidence="2">The sequence shown here is derived from an EMBL/GenBank/DDBJ whole genome shotgun (WGS) entry which is preliminary data.</text>
</comment>
<dbReference type="Proteomes" id="UP000681720">
    <property type="component" value="Unassembled WGS sequence"/>
</dbReference>
<protein>
    <submittedName>
        <fullName evidence="2">Uncharacterized protein</fullName>
    </submittedName>
</protein>
<accession>A0A8S2TVM4</accession>
<proteinExistence type="predicted"/>
<feature type="region of interest" description="Disordered" evidence="1">
    <location>
        <begin position="360"/>
        <end position="391"/>
    </location>
</feature>
<feature type="compositionally biased region" description="Basic and acidic residues" evidence="1">
    <location>
        <begin position="371"/>
        <end position="385"/>
    </location>
</feature>
<evidence type="ECO:0000313" key="3">
    <source>
        <dbReference type="Proteomes" id="UP000681720"/>
    </source>
</evidence>
<dbReference type="AlphaFoldDB" id="A0A8S2TVM4"/>
<dbReference type="EMBL" id="CAJOBJ010037797">
    <property type="protein sequence ID" value="CAF4309817.1"/>
    <property type="molecule type" value="Genomic_DNA"/>
</dbReference>
<gene>
    <name evidence="2" type="ORF">GIL414_LOCUS26222</name>
</gene>
<name>A0A8S2TVM4_9BILA</name>
<feature type="region of interest" description="Disordered" evidence="1">
    <location>
        <begin position="701"/>
        <end position="721"/>
    </location>
</feature>
<evidence type="ECO:0000313" key="2">
    <source>
        <dbReference type="EMBL" id="CAF4309817.1"/>
    </source>
</evidence>
<feature type="compositionally biased region" description="Polar residues" evidence="1">
    <location>
        <begin position="709"/>
        <end position="721"/>
    </location>
</feature>